<keyword evidence="5" id="KW-1185">Reference proteome</keyword>
<dbReference type="Pfam" id="PF00011">
    <property type="entry name" value="HSP20"/>
    <property type="match status" value="1"/>
</dbReference>
<dbReference type="InterPro" id="IPR031107">
    <property type="entry name" value="Small_HSP"/>
</dbReference>
<comment type="similarity">
    <text evidence="1 2">Belongs to the small heat shock protein (HSP20) family.</text>
</comment>
<protein>
    <submittedName>
        <fullName evidence="4">HSP20 family protein</fullName>
    </submittedName>
</protein>
<name>A0A7W7Y271_9BACT</name>
<evidence type="ECO:0000313" key="4">
    <source>
        <dbReference type="EMBL" id="MBB5020698.1"/>
    </source>
</evidence>
<dbReference type="Gene3D" id="2.60.40.790">
    <property type="match status" value="1"/>
</dbReference>
<evidence type="ECO:0000259" key="3">
    <source>
        <dbReference type="PROSITE" id="PS01031"/>
    </source>
</evidence>
<dbReference type="InterPro" id="IPR002068">
    <property type="entry name" value="A-crystallin/Hsp20_dom"/>
</dbReference>
<dbReference type="SUPFAM" id="SSF49764">
    <property type="entry name" value="HSP20-like chaperones"/>
    <property type="match status" value="1"/>
</dbReference>
<dbReference type="AlphaFoldDB" id="A0A7W7Y271"/>
<dbReference type="EMBL" id="JACHID010000001">
    <property type="protein sequence ID" value="MBB5020698.1"/>
    <property type="molecule type" value="Genomic_DNA"/>
</dbReference>
<accession>A0A7W7Y271</accession>
<dbReference type="PANTHER" id="PTHR11527">
    <property type="entry name" value="HEAT-SHOCK PROTEIN 20 FAMILY MEMBER"/>
    <property type="match status" value="1"/>
</dbReference>
<evidence type="ECO:0000256" key="2">
    <source>
        <dbReference type="RuleBase" id="RU003616"/>
    </source>
</evidence>
<dbReference type="CDD" id="cd06464">
    <property type="entry name" value="ACD_sHsps-like"/>
    <property type="match status" value="1"/>
</dbReference>
<gene>
    <name evidence="4" type="ORF">HNR37_000001</name>
</gene>
<evidence type="ECO:0000313" key="5">
    <source>
        <dbReference type="Proteomes" id="UP000528322"/>
    </source>
</evidence>
<dbReference type="RefSeq" id="WP_221270326.1">
    <property type="nucleotide sequence ID" value="NZ_JACHID010000001.1"/>
</dbReference>
<proteinExistence type="inferred from homology"/>
<organism evidence="4 5">
    <name type="scientific">Desulfurispira natronophila</name>
    <dbReference type="NCBI Taxonomy" id="682562"/>
    <lineage>
        <taxon>Bacteria</taxon>
        <taxon>Pseudomonadati</taxon>
        <taxon>Chrysiogenota</taxon>
        <taxon>Chrysiogenia</taxon>
        <taxon>Chrysiogenales</taxon>
        <taxon>Chrysiogenaceae</taxon>
        <taxon>Desulfurispira</taxon>
    </lineage>
</organism>
<dbReference type="Proteomes" id="UP000528322">
    <property type="component" value="Unassembled WGS sequence"/>
</dbReference>
<dbReference type="InterPro" id="IPR008978">
    <property type="entry name" value="HSP20-like_chaperone"/>
</dbReference>
<sequence>MLPTPLEKLRDFRDFRDLERQMGNLWNEFPQIDRTRLGLAAFNPAVNTREDESSYTIEVDLPGVDKDAVNIDISGNTLNISGERQEESSSEDKGYLRKESYFGKFHRSFTLPPEADLEQVQATCKEGVLEITIPKRALDSPSARKQIPVQ</sequence>
<reference evidence="4 5" key="1">
    <citation type="submission" date="2020-08" db="EMBL/GenBank/DDBJ databases">
        <title>Genomic Encyclopedia of Type Strains, Phase IV (KMG-IV): sequencing the most valuable type-strain genomes for metagenomic binning, comparative biology and taxonomic classification.</title>
        <authorList>
            <person name="Goeker M."/>
        </authorList>
    </citation>
    <scope>NUCLEOTIDE SEQUENCE [LARGE SCALE GENOMIC DNA]</scope>
    <source>
        <strain evidence="4 5">DSM 22071</strain>
    </source>
</reference>
<feature type="domain" description="SHSP" evidence="3">
    <location>
        <begin position="37"/>
        <end position="150"/>
    </location>
</feature>
<dbReference type="PROSITE" id="PS01031">
    <property type="entry name" value="SHSP"/>
    <property type="match status" value="1"/>
</dbReference>
<evidence type="ECO:0000256" key="1">
    <source>
        <dbReference type="PROSITE-ProRule" id="PRU00285"/>
    </source>
</evidence>
<comment type="caution">
    <text evidence="4">The sequence shown here is derived from an EMBL/GenBank/DDBJ whole genome shotgun (WGS) entry which is preliminary data.</text>
</comment>